<proteinExistence type="predicted"/>
<feature type="region of interest" description="Disordered" evidence="1">
    <location>
        <begin position="37"/>
        <end position="75"/>
    </location>
</feature>
<feature type="region of interest" description="Disordered" evidence="1">
    <location>
        <begin position="108"/>
        <end position="388"/>
    </location>
</feature>
<dbReference type="EMBL" id="BKCJ010007208">
    <property type="protein sequence ID" value="GEU76079.1"/>
    <property type="molecule type" value="Genomic_DNA"/>
</dbReference>
<protein>
    <submittedName>
        <fullName evidence="2">Uncharacterized protein</fullName>
    </submittedName>
</protein>
<feature type="compositionally biased region" description="Basic and acidic residues" evidence="1">
    <location>
        <begin position="415"/>
        <end position="426"/>
    </location>
</feature>
<evidence type="ECO:0000256" key="1">
    <source>
        <dbReference type="SAM" id="MobiDB-lite"/>
    </source>
</evidence>
<feature type="region of interest" description="Disordered" evidence="1">
    <location>
        <begin position="406"/>
        <end position="439"/>
    </location>
</feature>
<evidence type="ECO:0000313" key="2">
    <source>
        <dbReference type="EMBL" id="GEU76079.1"/>
    </source>
</evidence>
<feature type="compositionally biased region" description="Basic and acidic residues" evidence="1">
    <location>
        <begin position="207"/>
        <end position="218"/>
    </location>
</feature>
<organism evidence="2">
    <name type="scientific">Tanacetum cinerariifolium</name>
    <name type="common">Dalmatian daisy</name>
    <name type="synonym">Chrysanthemum cinerariifolium</name>
    <dbReference type="NCBI Taxonomy" id="118510"/>
    <lineage>
        <taxon>Eukaryota</taxon>
        <taxon>Viridiplantae</taxon>
        <taxon>Streptophyta</taxon>
        <taxon>Embryophyta</taxon>
        <taxon>Tracheophyta</taxon>
        <taxon>Spermatophyta</taxon>
        <taxon>Magnoliopsida</taxon>
        <taxon>eudicotyledons</taxon>
        <taxon>Gunneridae</taxon>
        <taxon>Pentapetalae</taxon>
        <taxon>asterids</taxon>
        <taxon>campanulids</taxon>
        <taxon>Asterales</taxon>
        <taxon>Asteraceae</taxon>
        <taxon>Asteroideae</taxon>
        <taxon>Anthemideae</taxon>
        <taxon>Anthemidinae</taxon>
        <taxon>Tanacetum</taxon>
    </lineage>
</organism>
<accession>A0A6L2MRS1</accession>
<feature type="compositionally biased region" description="Basic and acidic residues" evidence="1">
    <location>
        <begin position="274"/>
        <end position="290"/>
    </location>
</feature>
<sequence length="541" mass="60837">MEYKFQDQKNSEDNFSFGRLYLIVFLLVRNIKILPKKSRGKGSQGKKTVDTSEFDVDVSKESDSEPARKRTGSRRVIKKKVTISTDDNIIPEPNIALEPLGIAFRDTSSVSKKKSPDPSQKLKGVQTLTPEEQLDADTMKALKECKKTSKRQSGTGGSSEETGVTPRVPDESTFVYATSSEGTGTKPRVLDKEKVTSEANVILDWGSEQKREYSKKDDDNDDDDDHDDDDDKSINLEKTDDEETVDEFVHNEENVQDDDEEKDDELILADEQVNDYKDEELTNAKDADTRNDDEEITDAAKADVEKIEKAKDDNKKAKLPPISSSLSVSSGPLARPNQGKKTKRSRTKESKPSKKSFTSKETSKGKSSAKTSKSDKSVAAEEPVEEPIFEMASDDIEQIVDEVANDVDQPPDDSTQNKDKAPKQDWFKQPARPPTPNLKWNKRQVVVDQPEQPWSNQMVYVAKDLLTFDELMATSIDFSNYAMNRLKIDNLTQAHLVGTVYEVLKGTCTSSIELEYNMEERFKALTDILNWNNPEGDCYPP</sequence>
<comment type="caution">
    <text evidence="2">The sequence shown here is derived from an EMBL/GenBank/DDBJ whole genome shotgun (WGS) entry which is preliminary data.</text>
</comment>
<feature type="compositionally biased region" description="Low complexity" evidence="1">
    <location>
        <begin position="319"/>
        <end position="333"/>
    </location>
</feature>
<dbReference type="AlphaFoldDB" id="A0A6L2MRS1"/>
<feature type="compositionally biased region" description="Low complexity" evidence="1">
    <location>
        <begin position="355"/>
        <end position="371"/>
    </location>
</feature>
<feature type="compositionally biased region" description="Basic and acidic residues" evidence="1">
    <location>
        <begin position="137"/>
        <end position="147"/>
    </location>
</feature>
<name>A0A6L2MRS1_TANCI</name>
<reference evidence="2" key="1">
    <citation type="journal article" date="2019" name="Sci. Rep.">
        <title>Draft genome of Tanacetum cinerariifolium, the natural source of mosquito coil.</title>
        <authorList>
            <person name="Yamashiro T."/>
            <person name="Shiraishi A."/>
            <person name="Satake H."/>
            <person name="Nakayama K."/>
        </authorList>
    </citation>
    <scope>NUCLEOTIDE SEQUENCE</scope>
</reference>
<feature type="compositionally biased region" description="Basic and acidic residues" evidence="1">
    <location>
        <begin position="298"/>
        <end position="316"/>
    </location>
</feature>
<gene>
    <name evidence="2" type="ORF">Tci_048057</name>
</gene>
<feature type="compositionally biased region" description="Acidic residues" evidence="1">
    <location>
        <begin position="219"/>
        <end position="231"/>
    </location>
</feature>
<feature type="compositionally biased region" description="Acidic residues" evidence="1">
    <location>
        <begin position="254"/>
        <end position="268"/>
    </location>
</feature>
<feature type="compositionally biased region" description="Basic and acidic residues" evidence="1">
    <location>
        <begin position="57"/>
        <end position="68"/>
    </location>
</feature>